<name>A0A1C3UQ19_9BRAD</name>
<keyword evidence="7 9" id="KW-1133">Transmembrane helix</keyword>
<evidence type="ECO:0000256" key="3">
    <source>
        <dbReference type="ARBA" id="ARBA00005840"/>
    </source>
</evidence>
<evidence type="ECO:0000256" key="4">
    <source>
        <dbReference type="ARBA" id="ARBA00016463"/>
    </source>
</evidence>
<evidence type="ECO:0000313" key="11">
    <source>
        <dbReference type="EMBL" id="SCB17610.1"/>
    </source>
</evidence>
<dbReference type="NCBIfam" id="TIGR01191">
    <property type="entry name" value="ccmC"/>
    <property type="match status" value="1"/>
</dbReference>
<organism evidence="11 12">
    <name type="scientific">Bradyrhizobium shewense</name>
    <dbReference type="NCBI Taxonomy" id="1761772"/>
    <lineage>
        <taxon>Bacteria</taxon>
        <taxon>Pseudomonadati</taxon>
        <taxon>Pseudomonadota</taxon>
        <taxon>Alphaproteobacteria</taxon>
        <taxon>Hyphomicrobiales</taxon>
        <taxon>Nitrobacteraceae</taxon>
        <taxon>Bradyrhizobium</taxon>
    </lineage>
</organism>
<protein>
    <recommendedName>
        <fullName evidence="4 9">Heme exporter protein C</fullName>
    </recommendedName>
    <alternativeName>
        <fullName evidence="9">Cytochrome c-type biogenesis protein</fullName>
    </alternativeName>
</protein>
<proteinExistence type="inferred from homology"/>
<evidence type="ECO:0000256" key="6">
    <source>
        <dbReference type="ARBA" id="ARBA00022748"/>
    </source>
</evidence>
<dbReference type="PRINTS" id="PR01386">
    <property type="entry name" value="CCMCBIOGNSIS"/>
</dbReference>
<feature type="transmembrane region" description="Helical" evidence="9">
    <location>
        <begin position="89"/>
        <end position="110"/>
    </location>
</feature>
<evidence type="ECO:0000313" key="12">
    <source>
        <dbReference type="Proteomes" id="UP000199184"/>
    </source>
</evidence>
<dbReference type="EMBL" id="FMAI01000002">
    <property type="protein sequence ID" value="SCB17610.1"/>
    <property type="molecule type" value="Genomic_DNA"/>
</dbReference>
<dbReference type="AlphaFoldDB" id="A0A1C3UQ19"/>
<dbReference type="GO" id="GO:0017004">
    <property type="term" value="P:cytochrome complex assembly"/>
    <property type="evidence" value="ECO:0007669"/>
    <property type="project" value="UniProtKB-KW"/>
</dbReference>
<feature type="domain" description="Cytochrome c assembly protein" evidence="10">
    <location>
        <begin position="40"/>
        <end position="210"/>
    </location>
</feature>
<evidence type="ECO:0000256" key="7">
    <source>
        <dbReference type="ARBA" id="ARBA00022989"/>
    </source>
</evidence>
<keyword evidence="8 9" id="KW-0472">Membrane</keyword>
<feature type="transmembrane region" description="Helical" evidence="9">
    <location>
        <begin position="223"/>
        <end position="250"/>
    </location>
</feature>
<feature type="transmembrane region" description="Helical" evidence="9">
    <location>
        <begin position="153"/>
        <end position="172"/>
    </location>
</feature>
<evidence type="ECO:0000259" key="10">
    <source>
        <dbReference type="Pfam" id="PF01578"/>
    </source>
</evidence>
<evidence type="ECO:0000256" key="2">
    <source>
        <dbReference type="ARBA" id="ARBA00004141"/>
    </source>
</evidence>
<sequence length="284" mass="31557">MAGTFVASRSRERANPGLQFDFEEIRDLKLNFTAYSNPGNFVRIAAKLLPWLWASTAFAFVLGLLGTFAAPPDYQQGETVRIMYIHVPAAWTAMLAYTFMAVSALGSLVWRHPLSDASQKAAAPLGAAFTFICLATGSLWGKPMWGAYWVWDARLTSVLVLFLIYLGLIALWQTIEDPNRAARAVSIMTLVGFINIPIVKFSVDWWNTLHQPASVFRMEGSAIAGAMLWPLIVMALAYTLLFVALHVMAVRNEIMRRRVRRFAITMAAEGEPAMACMLPVEMTS</sequence>
<dbReference type="InterPro" id="IPR003557">
    <property type="entry name" value="Cyt_c_biogenesis_CcmC"/>
</dbReference>
<comment type="similarity">
    <text evidence="3 9">Belongs to the CcmC/CycZ/HelC family.</text>
</comment>
<evidence type="ECO:0000256" key="9">
    <source>
        <dbReference type="RuleBase" id="RU364092"/>
    </source>
</evidence>
<dbReference type="InterPro" id="IPR045062">
    <property type="entry name" value="Cyt_c_biogenesis_CcsA/CcmC"/>
</dbReference>
<gene>
    <name evidence="9" type="primary">ccmC</name>
    <name evidence="11" type="ORF">GA0061098_1002283</name>
</gene>
<feature type="transmembrane region" description="Helical" evidence="9">
    <location>
        <begin position="48"/>
        <end position="69"/>
    </location>
</feature>
<dbReference type="InterPro" id="IPR002541">
    <property type="entry name" value="Cyt_c_assembly"/>
</dbReference>
<keyword evidence="12" id="KW-1185">Reference proteome</keyword>
<dbReference type="GO" id="GO:0015232">
    <property type="term" value="F:heme transmembrane transporter activity"/>
    <property type="evidence" value="ECO:0007669"/>
    <property type="project" value="InterPro"/>
</dbReference>
<accession>A0A1C3UQ19</accession>
<dbReference type="GO" id="GO:0005886">
    <property type="term" value="C:plasma membrane"/>
    <property type="evidence" value="ECO:0007669"/>
    <property type="project" value="UniProtKB-SubCell"/>
</dbReference>
<dbReference type="GO" id="GO:0020037">
    <property type="term" value="F:heme binding"/>
    <property type="evidence" value="ECO:0007669"/>
    <property type="project" value="InterPro"/>
</dbReference>
<dbReference type="PANTHER" id="PTHR30071:SF1">
    <property type="entry name" value="CYTOCHROME B_B6 PROTEIN-RELATED"/>
    <property type="match status" value="1"/>
</dbReference>
<evidence type="ECO:0000256" key="1">
    <source>
        <dbReference type="ARBA" id="ARBA00002442"/>
    </source>
</evidence>
<dbReference type="Pfam" id="PF01578">
    <property type="entry name" value="Cytochrom_C_asm"/>
    <property type="match status" value="1"/>
</dbReference>
<keyword evidence="6 9" id="KW-0201">Cytochrome c-type biogenesis</keyword>
<keyword evidence="9" id="KW-0813">Transport</keyword>
<evidence type="ECO:0000256" key="8">
    <source>
        <dbReference type="ARBA" id="ARBA00023136"/>
    </source>
</evidence>
<dbReference type="PANTHER" id="PTHR30071">
    <property type="entry name" value="HEME EXPORTER PROTEIN C"/>
    <property type="match status" value="1"/>
</dbReference>
<dbReference type="Proteomes" id="UP000199184">
    <property type="component" value="Unassembled WGS sequence"/>
</dbReference>
<feature type="transmembrane region" description="Helical" evidence="9">
    <location>
        <begin position="122"/>
        <end position="141"/>
    </location>
</feature>
<feature type="transmembrane region" description="Helical" evidence="9">
    <location>
        <begin position="184"/>
        <end position="203"/>
    </location>
</feature>
<reference evidence="12" key="1">
    <citation type="submission" date="2016-08" db="EMBL/GenBank/DDBJ databases">
        <authorList>
            <person name="Varghese N."/>
            <person name="Submissions Spin"/>
        </authorList>
    </citation>
    <scope>NUCLEOTIDE SEQUENCE [LARGE SCALE GENOMIC DNA]</scope>
    <source>
        <strain evidence="12">ERR11</strain>
    </source>
</reference>
<comment type="function">
    <text evidence="1 9">Required for the export of heme to the periplasm for the biogenesis of c-type cytochromes.</text>
</comment>
<keyword evidence="5 9" id="KW-0812">Transmembrane</keyword>
<keyword evidence="9" id="KW-1003">Cell membrane</keyword>
<comment type="subcellular location">
    <subcellularLocation>
        <location evidence="9">Cell inner membrane</location>
    </subcellularLocation>
    <subcellularLocation>
        <location evidence="2">Membrane</location>
        <topology evidence="2">Multi-pass membrane protein</topology>
    </subcellularLocation>
</comment>
<evidence type="ECO:0000256" key="5">
    <source>
        <dbReference type="ARBA" id="ARBA00022692"/>
    </source>
</evidence>
<keyword evidence="9" id="KW-0997">Cell inner membrane</keyword>